<dbReference type="RefSeq" id="WP_170206013.1">
    <property type="nucleotide sequence ID" value="NZ_BAAAYS010000005.1"/>
</dbReference>
<dbReference type="PANTHER" id="PTHR42923">
    <property type="entry name" value="PROTOPORPHYRINOGEN OXIDASE"/>
    <property type="match status" value="1"/>
</dbReference>
<comment type="caution">
    <text evidence="2">The sequence shown here is derived from an EMBL/GenBank/DDBJ whole genome shotgun (WGS) entry which is preliminary data.</text>
</comment>
<reference evidence="2 3" key="1">
    <citation type="submission" date="2019-06" db="EMBL/GenBank/DDBJ databases">
        <title>Sequencing the genomes of 1000 actinobacteria strains.</title>
        <authorList>
            <person name="Klenk H.-P."/>
        </authorList>
    </citation>
    <scope>NUCLEOTIDE SEQUENCE [LARGE SCALE GENOMIC DNA]</scope>
    <source>
        <strain evidence="2 3">DSM 18031</strain>
    </source>
</reference>
<gene>
    <name evidence="2" type="ORF">FB466_0813</name>
</gene>
<dbReference type="Gene3D" id="3.50.50.60">
    <property type="entry name" value="FAD/NAD(P)-binding domain"/>
    <property type="match status" value="1"/>
</dbReference>
<dbReference type="Gene3D" id="3.90.660.20">
    <property type="entry name" value="Protoporphyrinogen oxidase, mitochondrial, domain 2"/>
    <property type="match status" value="1"/>
</dbReference>
<dbReference type="AlphaFoldDB" id="A0A543I5W1"/>
<accession>A0A543I5W1</accession>
<protein>
    <submittedName>
        <fullName evidence="2">Oxygen-dependent protoporphyrinogen oxidase</fullName>
    </submittedName>
</protein>
<dbReference type="Pfam" id="PF01593">
    <property type="entry name" value="Amino_oxidase"/>
    <property type="match status" value="1"/>
</dbReference>
<evidence type="ECO:0000259" key="1">
    <source>
        <dbReference type="Pfam" id="PF01593"/>
    </source>
</evidence>
<evidence type="ECO:0000313" key="3">
    <source>
        <dbReference type="Proteomes" id="UP000318331"/>
    </source>
</evidence>
<dbReference type="Gene3D" id="1.10.3110.10">
    <property type="entry name" value="protoporphyrinogen ix oxidase, domain 3"/>
    <property type="match status" value="1"/>
</dbReference>
<feature type="domain" description="Amine oxidase" evidence="1">
    <location>
        <begin position="16"/>
        <end position="308"/>
    </location>
</feature>
<dbReference type="GO" id="GO:0016491">
    <property type="term" value="F:oxidoreductase activity"/>
    <property type="evidence" value="ECO:0007669"/>
    <property type="project" value="InterPro"/>
</dbReference>
<dbReference type="InterPro" id="IPR002937">
    <property type="entry name" value="Amino_oxidase"/>
</dbReference>
<dbReference type="PANTHER" id="PTHR42923:SF3">
    <property type="entry name" value="PROTOPORPHYRINOGEN OXIDASE"/>
    <property type="match status" value="1"/>
</dbReference>
<dbReference type="EMBL" id="VFPN01000001">
    <property type="protein sequence ID" value="TQM65992.1"/>
    <property type="molecule type" value="Genomic_DNA"/>
</dbReference>
<dbReference type="Proteomes" id="UP000318331">
    <property type="component" value="Unassembled WGS sequence"/>
</dbReference>
<dbReference type="InterPro" id="IPR036188">
    <property type="entry name" value="FAD/NAD-bd_sf"/>
</dbReference>
<dbReference type="InterPro" id="IPR050464">
    <property type="entry name" value="Zeta_carotene_desat/Oxidored"/>
</dbReference>
<sequence length="471" mass="48626">MSSGHQFTTVVIGGGLGGLTAALHCARAGHSVLLLEAGPTLGGIVSRHTLGGIELDAGAESFATRSTQVPPFLASIGLGDQIVAPHQAGAWLFSADASGRRRAAPLPKTGLLGIPGHPLAADVRRVIGLPAALRAATDRIRKPDPSFNAVSLGQLVRTRLGSATLDRLVRPVVGGVYSADPDTLAVDAVAPSLRAELHRTGSLTRAVAALTAQAEPGSAVRGVIGGNYEIVSALVRELSALGVELRTDHEAVRLSPAEGGTGWVIDDTITAATVIVATPPRAAATLLAGVHSELVPRTAQPTATRIDTVVVRSHALDSAPRGTGILLGETHGLVAAKALTHVSAKWAWVAERLTPGVHVIRVSYREETIPERSGLVTSAGDPSVALHDASILMGVPLTPADLIDYDTVTWTQYPVTPASVRSVRTRLPHYPGLGVTGSWATGTGLASVIPGSLDEAERVCKSFDTPEGMES</sequence>
<evidence type="ECO:0000313" key="2">
    <source>
        <dbReference type="EMBL" id="TQM65992.1"/>
    </source>
</evidence>
<proteinExistence type="predicted"/>
<dbReference type="SUPFAM" id="SSF51905">
    <property type="entry name" value="FAD/NAD(P)-binding domain"/>
    <property type="match status" value="1"/>
</dbReference>
<organism evidence="2 3">
    <name type="scientific">Klugiella xanthotipulae</name>
    <dbReference type="NCBI Taxonomy" id="244735"/>
    <lineage>
        <taxon>Bacteria</taxon>
        <taxon>Bacillati</taxon>
        <taxon>Actinomycetota</taxon>
        <taxon>Actinomycetes</taxon>
        <taxon>Micrococcales</taxon>
        <taxon>Microbacteriaceae</taxon>
        <taxon>Klugiella</taxon>
    </lineage>
</organism>
<name>A0A543I5W1_9MICO</name>
<keyword evidence="3" id="KW-1185">Reference proteome</keyword>